<dbReference type="RefSeq" id="WP_237247318.1">
    <property type="nucleotide sequence ID" value="NZ_AP023423.1"/>
</dbReference>
<dbReference type="Proteomes" id="UP001320326">
    <property type="component" value="Chromosome"/>
</dbReference>
<feature type="transmembrane region" description="Helical" evidence="1">
    <location>
        <begin position="434"/>
        <end position="452"/>
    </location>
</feature>
<feature type="transmembrane region" description="Helical" evidence="1">
    <location>
        <begin position="368"/>
        <end position="389"/>
    </location>
</feature>
<evidence type="ECO:0000313" key="3">
    <source>
        <dbReference type="Proteomes" id="UP001320326"/>
    </source>
</evidence>
<dbReference type="EMBL" id="AP023423">
    <property type="protein sequence ID" value="BCK88811.1"/>
    <property type="molecule type" value="Genomic_DNA"/>
</dbReference>
<proteinExistence type="predicted"/>
<sequence>MEITLVGWFLILFGPVLFIFAPNWLYFLAIFLIPFSATAVINMSVGGELKGVPAILLVGSLWLGREFYALTRLRPLVLPKYIQAFGAMCLLYIAILACSLVALWQMPNQFVVHSPRLDAPGSFLLSLSAHNITQFLYAVFWILMTLLIVMRNQNEEALIRTIRIFVMSAVFVSCWGIFQWAAYHYGFDYPQTIFNSSETSSARGFTGVIKEAGFKRITSVAVEASILAQFLLAAVPLLMAVEWFKSPIFSIFTDRMILVLLLLVLLLSTSSTSYLGIFVLLLGFPVLLKLNWQSLRRYIFLAVAYGLVEVSLIAIMSHFTAQIDQLESVAIHSYSIEERIYTIHNAWQSFLESPVLGLGWGSVTSHDLFVNLLANSGLIGLWGFILLIFGPLSTQFVALEKSPINNQNAALGFGILSSFLLMLAINIVSGFSYVFGHFWLLLALLVSSGMLLRSNALPENRISGGCNKTLSVGETI</sequence>
<protein>
    <submittedName>
        <fullName evidence="2">Uncharacterized protein</fullName>
    </submittedName>
</protein>
<organism evidence="2 3">
    <name type="scientific">Sideroxyarcus emersonii</name>
    <dbReference type="NCBI Taxonomy" id="2764705"/>
    <lineage>
        <taxon>Bacteria</taxon>
        <taxon>Pseudomonadati</taxon>
        <taxon>Pseudomonadota</taxon>
        <taxon>Betaproteobacteria</taxon>
        <taxon>Nitrosomonadales</taxon>
        <taxon>Gallionellaceae</taxon>
        <taxon>Sideroxyarcus</taxon>
    </lineage>
</organism>
<feature type="transmembrane region" description="Helical" evidence="1">
    <location>
        <begin position="299"/>
        <end position="319"/>
    </location>
</feature>
<feature type="transmembrane region" description="Helical" evidence="1">
    <location>
        <begin position="220"/>
        <end position="241"/>
    </location>
</feature>
<feature type="transmembrane region" description="Helical" evidence="1">
    <location>
        <begin position="124"/>
        <end position="150"/>
    </location>
</feature>
<feature type="transmembrane region" description="Helical" evidence="1">
    <location>
        <begin position="162"/>
        <end position="182"/>
    </location>
</feature>
<dbReference type="InterPro" id="IPR051533">
    <property type="entry name" value="WaaL-like"/>
</dbReference>
<evidence type="ECO:0000313" key="2">
    <source>
        <dbReference type="EMBL" id="BCK88811.1"/>
    </source>
</evidence>
<gene>
    <name evidence="2" type="ORF">MIZ01_2617</name>
</gene>
<feature type="transmembrane region" description="Helical" evidence="1">
    <location>
        <begin position="7"/>
        <end position="33"/>
    </location>
</feature>
<accession>A0AAN1XC82</accession>
<evidence type="ECO:0000256" key="1">
    <source>
        <dbReference type="SAM" id="Phobius"/>
    </source>
</evidence>
<reference evidence="2 3" key="1">
    <citation type="journal article" date="2022" name="Int. J. Syst. Evol. Microbiol.">
        <title>&lt;i&gt;Sideroxyarcus emersonii&lt;/i&gt; gen. nov. sp. nov., a neutrophilic, microaerobic iron- and thiosulfate-oxidizing bacterium isolated from iron-rich wetland sediment.</title>
        <authorList>
            <person name="Kato S."/>
            <person name="Itoh T."/>
            <person name="Iino T."/>
            <person name="Ohkuma M."/>
        </authorList>
    </citation>
    <scope>NUCLEOTIDE SEQUENCE [LARGE SCALE GENOMIC DNA]</scope>
    <source>
        <strain evidence="2 3">MIZ01</strain>
    </source>
</reference>
<feature type="transmembrane region" description="Helical" evidence="1">
    <location>
        <begin position="39"/>
        <end position="63"/>
    </location>
</feature>
<dbReference type="AlphaFoldDB" id="A0AAN1XC82"/>
<dbReference type="PANTHER" id="PTHR37422:SF13">
    <property type="entry name" value="LIPOPOLYSACCHARIDE BIOSYNTHESIS PROTEIN PA4999-RELATED"/>
    <property type="match status" value="1"/>
</dbReference>
<feature type="transmembrane region" description="Helical" evidence="1">
    <location>
        <begin position="409"/>
        <end position="428"/>
    </location>
</feature>
<keyword evidence="1" id="KW-1133">Transmembrane helix</keyword>
<keyword evidence="3" id="KW-1185">Reference proteome</keyword>
<keyword evidence="1" id="KW-0472">Membrane</keyword>
<name>A0AAN1XC82_9PROT</name>
<dbReference type="PANTHER" id="PTHR37422">
    <property type="entry name" value="TEICHURONIC ACID BIOSYNTHESIS PROTEIN TUAE"/>
    <property type="match status" value="1"/>
</dbReference>
<feature type="transmembrane region" description="Helical" evidence="1">
    <location>
        <begin position="84"/>
        <end position="104"/>
    </location>
</feature>
<keyword evidence="1" id="KW-0812">Transmembrane</keyword>
<dbReference type="KEGG" id="seme:MIZ01_2617"/>